<keyword evidence="3" id="KW-1185">Reference proteome</keyword>
<dbReference type="GO" id="GO:0004190">
    <property type="term" value="F:aspartic-type endopeptidase activity"/>
    <property type="evidence" value="ECO:0007669"/>
    <property type="project" value="InterPro"/>
</dbReference>
<dbReference type="Proteomes" id="UP000283530">
    <property type="component" value="Unassembled WGS sequence"/>
</dbReference>
<dbReference type="AlphaFoldDB" id="A0A443PWJ0"/>
<proteinExistence type="predicted"/>
<comment type="caution">
    <text evidence="2">The sequence shown here is derived from an EMBL/GenBank/DDBJ whole genome shotgun (WGS) entry which is preliminary data.</text>
</comment>
<keyword evidence="2" id="KW-0645">Protease</keyword>
<dbReference type="PANTHER" id="PTHR13683:SF750">
    <property type="entry name" value="ASPARTYL PROTEASE AED1"/>
    <property type="match status" value="1"/>
</dbReference>
<name>A0A443PWJ0_9MAGN</name>
<evidence type="ECO:0000313" key="2">
    <source>
        <dbReference type="EMBL" id="RWR95103.1"/>
    </source>
</evidence>
<dbReference type="InterPro" id="IPR021109">
    <property type="entry name" value="Peptidase_aspartic_dom_sf"/>
</dbReference>
<dbReference type="STRING" id="337451.A0A443PWJ0"/>
<evidence type="ECO:0000256" key="1">
    <source>
        <dbReference type="SAM" id="MobiDB-lite"/>
    </source>
</evidence>
<protein>
    <submittedName>
        <fullName evidence="2">Aspartyl protease family-like protein</fullName>
    </submittedName>
</protein>
<organism evidence="2 3">
    <name type="scientific">Cinnamomum micranthum f. kanehirae</name>
    <dbReference type="NCBI Taxonomy" id="337451"/>
    <lineage>
        <taxon>Eukaryota</taxon>
        <taxon>Viridiplantae</taxon>
        <taxon>Streptophyta</taxon>
        <taxon>Embryophyta</taxon>
        <taxon>Tracheophyta</taxon>
        <taxon>Spermatophyta</taxon>
        <taxon>Magnoliopsida</taxon>
        <taxon>Magnoliidae</taxon>
        <taxon>Laurales</taxon>
        <taxon>Lauraceae</taxon>
        <taxon>Cinnamomum</taxon>
    </lineage>
</organism>
<dbReference type="SUPFAM" id="SSF50630">
    <property type="entry name" value="Acid proteases"/>
    <property type="match status" value="1"/>
</dbReference>
<accession>A0A443PWJ0</accession>
<feature type="region of interest" description="Disordered" evidence="1">
    <location>
        <begin position="180"/>
        <end position="216"/>
    </location>
</feature>
<dbReference type="InterPro" id="IPR001461">
    <property type="entry name" value="Aspartic_peptidase_A1"/>
</dbReference>
<dbReference type="GO" id="GO:0006508">
    <property type="term" value="P:proteolysis"/>
    <property type="evidence" value="ECO:0007669"/>
    <property type="project" value="UniProtKB-KW"/>
</dbReference>
<feature type="compositionally biased region" description="Basic and acidic residues" evidence="1">
    <location>
        <begin position="195"/>
        <end position="216"/>
    </location>
</feature>
<dbReference type="OrthoDB" id="2747330at2759"/>
<keyword evidence="2" id="KW-0378">Hydrolase</keyword>
<dbReference type="Gene3D" id="2.40.70.10">
    <property type="entry name" value="Acid Proteases"/>
    <property type="match status" value="2"/>
</dbReference>
<reference evidence="2 3" key="1">
    <citation type="journal article" date="2019" name="Nat. Plants">
        <title>Stout camphor tree genome fills gaps in understanding of flowering plant genome evolution.</title>
        <authorList>
            <person name="Chaw S.M."/>
            <person name="Liu Y.C."/>
            <person name="Wu Y.W."/>
            <person name="Wang H.Y."/>
            <person name="Lin C.I."/>
            <person name="Wu C.S."/>
            <person name="Ke H.M."/>
            <person name="Chang L.Y."/>
            <person name="Hsu C.Y."/>
            <person name="Yang H.T."/>
            <person name="Sudianto E."/>
            <person name="Hsu M.H."/>
            <person name="Wu K.P."/>
            <person name="Wang L.N."/>
            <person name="Leebens-Mack J.H."/>
            <person name="Tsai I.J."/>
        </authorList>
    </citation>
    <scope>NUCLEOTIDE SEQUENCE [LARGE SCALE GENOMIC DNA]</scope>
    <source>
        <strain evidence="3">cv. Chaw 1501</strain>
        <tissue evidence="2">Young leaves</tissue>
    </source>
</reference>
<dbReference type="PANTHER" id="PTHR13683">
    <property type="entry name" value="ASPARTYL PROTEASES"/>
    <property type="match status" value="1"/>
</dbReference>
<dbReference type="EMBL" id="QPKB01000011">
    <property type="protein sequence ID" value="RWR95103.1"/>
    <property type="molecule type" value="Genomic_DNA"/>
</dbReference>
<sequence length="216" mass="23215">MASLVRQPGLLGFGRDPASIVSQTSGDYCQFFSYCLPSSSSSEARAISPGVNFTSLVTNPNAPSFYLLEMIGISVDSRDIGIPPSTFSSPSTIIDSGTVITCLQPDTYSTLKVDTVSVPMIKLRFNGGVDVDMTTYGIFYALSQSQVCLAFARNKNPGSIGIIRNRMEPPSKDLQLVRMETSDSGLQKSMGFKVDGQETSEHGDAREVVAASSREE</sequence>
<evidence type="ECO:0000313" key="3">
    <source>
        <dbReference type="Proteomes" id="UP000283530"/>
    </source>
</evidence>
<gene>
    <name evidence="2" type="ORF">CKAN_02443100</name>
</gene>